<evidence type="ECO:0000313" key="3">
    <source>
        <dbReference type="Proteomes" id="UP001305779"/>
    </source>
</evidence>
<name>A0ABR0EK51_ZASCE</name>
<proteinExistence type="predicted"/>
<feature type="chain" id="PRO_5046732842" evidence="1">
    <location>
        <begin position="16"/>
        <end position="225"/>
    </location>
</feature>
<comment type="caution">
    <text evidence="2">The sequence shown here is derived from an EMBL/GenBank/DDBJ whole genome shotgun (WGS) entry which is preliminary data.</text>
</comment>
<gene>
    <name evidence="2" type="ORF">PRZ48_007742</name>
</gene>
<keyword evidence="3" id="KW-1185">Reference proteome</keyword>
<keyword evidence="1" id="KW-0732">Signal</keyword>
<evidence type="ECO:0000256" key="1">
    <source>
        <dbReference type="SAM" id="SignalP"/>
    </source>
</evidence>
<reference evidence="2 3" key="1">
    <citation type="journal article" date="2023" name="G3 (Bethesda)">
        <title>A chromosome-level genome assembly of Zasmidium syzygii isolated from banana leaves.</title>
        <authorList>
            <person name="van Westerhoven A.C."/>
            <person name="Mehrabi R."/>
            <person name="Talebi R."/>
            <person name="Steentjes M.B.F."/>
            <person name="Corcolon B."/>
            <person name="Chong P.A."/>
            <person name="Kema G.H.J."/>
            <person name="Seidl M.F."/>
        </authorList>
    </citation>
    <scope>NUCLEOTIDE SEQUENCE [LARGE SCALE GENOMIC DNA]</scope>
    <source>
        <strain evidence="2 3">P124</strain>
    </source>
</reference>
<sequence length="225" mass="23810">MLVTGALSLLTQVSAMPTTSRNASSSCLRARQDTNFDTEIEIGDNTVTATWVYTKDSGTNRDNHPGTEAFTELFNNIYDMCGSTQCGLDLSEPMEYCTDPLNPDLATGAVKICIQAMGSFGSVSKDDIFNLGRAAFDGSVNRVYTDVPDVLIPQVEETGASFIHVVTGPGNAGGSGYDLSFNIFYESTNEGCGPIIDRINEAGSVLAGQFAPIFGTIGLVCGALE</sequence>
<evidence type="ECO:0000313" key="2">
    <source>
        <dbReference type="EMBL" id="KAK4501932.1"/>
    </source>
</evidence>
<accession>A0ABR0EK51</accession>
<dbReference type="Proteomes" id="UP001305779">
    <property type="component" value="Unassembled WGS sequence"/>
</dbReference>
<protein>
    <submittedName>
        <fullName evidence="2">Uncharacterized protein</fullName>
    </submittedName>
</protein>
<dbReference type="EMBL" id="JAXOVC010000005">
    <property type="protein sequence ID" value="KAK4501932.1"/>
    <property type="molecule type" value="Genomic_DNA"/>
</dbReference>
<organism evidence="2 3">
    <name type="scientific">Zasmidium cellare</name>
    <name type="common">Wine cellar mold</name>
    <name type="synonym">Racodium cellare</name>
    <dbReference type="NCBI Taxonomy" id="395010"/>
    <lineage>
        <taxon>Eukaryota</taxon>
        <taxon>Fungi</taxon>
        <taxon>Dikarya</taxon>
        <taxon>Ascomycota</taxon>
        <taxon>Pezizomycotina</taxon>
        <taxon>Dothideomycetes</taxon>
        <taxon>Dothideomycetidae</taxon>
        <taxon>Mycosphaerellales</taxon>
        <taxon>Mycosphaerellaceae</taxon>
        <taxon>Zasmidium</taxon>
    </lineage>
</organism>
<feature type="signal peptide" evidence="1">
    <location>
        <begin position="1"/>
        <end position="15"/>
    </location>
</feature>